<organism evidence="1 2">
    <name type="scientific">Ophiocordyceps camponoti-rufipedis</name>
    <dbReference type="NCBI Taxonomy" id="2004952"/>
    <lineage>
        <taxon>Eukaryota</taxon>
        <taxon>Fungi</taxon>
        <taxon>Dikarya</taxon>
        <taxon>Ascomycota</taxon>
        <taxon>Pezizomycotina</taxon>
        <taxon>Sordariomycetes</taxon>
        <taxon>Hypocreomycetidae</taxon>
        <taxon>Hypocreales</taxon>
        <taxon>Ophiocordycipitaceae</taxon>
        <taxon>Ophiocordyceps</taxon>
    </lineage>
</organism>
<sequence length="159" mass="18152">MSQMFFCFGTHKQRLLEIPLHHGLRRVDSEMGNDVWGLKMCQLPIGPEAPTPDFDGMNLLPVEDWLPGAEPKSMTPLVCSAFGSDEFATLGQLVYHCRTSHGSSDDLETRHPDQDKMDDDYWESALERSKQVACTWDEIRSIWSVDRYVARLSLEITFS</sequence>
<accession>A0A2C5ZGK6</accession>
<comment type="caution">
    <text evidence="1">The sequence shown here is derived from an EMBL/GenBank/DDBJ whole genome shotgun (WGS) entry which is preliminary data.</text>
</comment>
<keyword evidence="2" id="KW-1185">Reference proteome</keyword>
<name>A0A2C5ZGK6_9HYPO</name>
<evidence type="ECO:0000313" key="1">
    <source>
        <dbReference type="EMBL" id="PHH81085.1"/>
    </source>
</evidence>
<dbReference type="Proteomes" id="UP000226431">
    <property type="component" value="Unassembled WGS sequence"/>
</dbReference>
<reference evidence="1 2" key="1">
    <citation type="submission" date="2017-06" db="EMBL/GenBank/DDBJ databases">
        <title>Ant-infecting Ophiocordyceps genomes reveal a high diversity of potential behavioral manipulation genes and a possible major role for enterotoxins.</title>
        <authorList>
            <person name="De Bekker C."/>
            <person name="Evans H.C."/>
            <person name="Brachmann A."/>
            <person name="Hughes D.P."/>
        </authorList>
    </citation>
    <scope>NUCLEOTIDE SEQUENCE [LARGE SCALE GENOMIC DNA]</scope>
    <source>
        <strain evidence="1 2">Map16</strain>
    </source>
</reference>
<protein>
    <submittedName>
        <fullName evidence="1">Uncharacterized protein</fullName>
    </submittedName>
</protein>
<gene>
    <name evidence="1" type="ORF">CDD80_3367</name>
</gene>
<dbReference type="AlphaFoldDB" id="A0A2C5ZGK6"/>
<proteinExistence type="predicted"/>
<evidence type="ECO:0000313" key="2">
    <source>
        <dbReference type="Proteomes" id="UP000226431"/>
    </source>
</evidence>
<dbReference type="EMBL" id="NJES01000003">
    <property type="protein sequence ID" value="PHH81085.1"/>
    <property type="molecule type" value="Genomic_DNA"/>
</dbReference>